<dbReference type="AlphaFoldDB" id="A0A8J2V788"/>
<reference evidence="2" key="2">
    <citation type="submission" date="2020-09" db="EMBL/GenBank/DDBJ databases">
        <authorList>
            <person name="Sun Q."/>
            <person name="Zhou Y."/>
        </authorList>
    </citation>
    <scope>NUCLEOTIDE SEQUENCE</scope>
    <source>
        <strain evidence="2">CGMCC 1.12924</strain>
    </source>
</reference>
<organism evidence="2 3">
    <name type="scientific">Planktosalinus lacus</name>
    <dbReference type="NCBI Taxonomy" id="1526573"/>
    <lineage>
        <taxon>Bacteria</taxon>
        <taxon>Pseudomonadati</taxon>
        <taxon>Bacteroidota</taxon>
        <taxon>Flavobacteriia</taxon>
        <taxon>Flavobacteriales</taxon>
        <taxon>Flavobacteriaceae</taxon>
        <taxon>Planktosalinus</taxon>
    </lineage>
</organism>
<keyword evidence="1" id="KW-0812">Transmembrane</keyword>
<dbReference type="EMBL" id="BMGK01000001">
    <property type="protein sequence ID" value="GGD80185.1"/>
    <property type="molecule type" value="Genomic_DNA"/>
</dbReference>
<name>A0A8J2V788_9FLAO</name>
<sequence>MSNTPTTNSHQEEIDLGYLINKINELFIKCLKLLYAIISFFLKHKYIILLLIVIGIAYSYFKEKNAATLYDNQAIVVPNFESVHYLYDKIDAINFKIGEKDSLYLKSFLGEDYKRLKKVEIEPIIDMYQFLSKSRENIDIFRIITQNQDITDYKEELSNNKYYKYHKLNLKIFGENNTEGVVSKVLDYLNNNEHLKKYSNIYKENNELQIKEHKKMLAQIDSVLYSIYTSKNLSSNQGVQISENPYTHFLIERKGMVLDDLLQHQIQKIDFESAIKIVKIDYNLIDNSKFRVPSKIKYPLLLVFLYSLFFFLRYGYSKLKKIANSN</sequence>
<feature type="transmembrane region" description="Helical" evidence="1">
    <location>
        <begin position="298"/>
        <end position="316"/>
    </location>
</feature>
<dbReference type="Proteomes" id="UP000652231">
    <property type="component" value="Unassembled WGS sequence"/>
</dbReference>
<keyword evidence="1" id="KW-1133">Transmembrane helix</keyword>
<evidence type="ECO:0000313" key="3">
    <source>
        <dbReference type="Proteomes" id="UP000652231"/>
    </source>
</evidence>
<keyword evidence="1" id="KW-0472">Membrane</keyword>
<gene>
    <name evidence="2" type="ORF">GCM10011312_00560</name>
</gene>
<keyword evidence="3" id="KW-1185">Reference proteome</keyword>
<evidence type="ECO:0000313" key="2">
    <source>
        <dbReference type="EMBL" id="GGD80185.1"/>
    </source>
</evidence>
<accession>A0A8J2V788</accession>
<evidence type="ECO:0000256" key="1">
    <source>
        <dbReference type="SAM" id="Phobius"/>
    </source>
</evidence>
<feature type="transmembrane region" description="Helical" evidence="1">
    <location>
        <begin position="33"/>
        <end position="61"/>
    </location>
</feature>
<dbReference type="RefSeq" id="WP_188438314.1">
    <property type="nucleotide sequence ID" value="NZ_BMGK01000001.1"/>
</dbReference>
<comment type="caution">
    <text evidence="2">The sequence shown here is derived from an EMBL/GenBank/DDBJ whole genome shotgun (WGS) entry which is preliminary data.</text>
</comment>
<proteinExistence type="predicted"/>
<reference evidence="2" key="1">
    <citation type="journal article" date="2014" name="Int. J. Syst. Evol. Microbiol.">
        <title>Complete genome sequence of Corynebacterium casei LMG S-19264T (=DSM 44701T), isolated from a smear-ripened cheese.</title>
        <authorList>
            <consortium name="US DOE Joint Genome Institute (JGI-PGF)"/>
            <person name="Walter F."/>
            <person name="Albersmeier A."/>
            <person name="Kalinowski J."/>
            <person name="Ruckert C."/>
        </authorList>
    </citation>
    <scope>NUCLEOTIDE SEQUENCE</scope>
    <source>
        <strain evidence="2">CGMCC 1.12924</strain>
    </source>
</reference>
<protein>
    <submittedName>
        <fullName evidence="2">Uncharacterized protein</fullName>
    </submittedName>
</protein>